<protein>
    <submittedName>
        <fullName evidence="1">Uncharacterized protein</fullName>
    </submittedName>
</protein>
<dbReference type="AlphaFoldDB" id="A3BIS7"/>
<sequence length="221" mass="22837">MEERGADVSNTCRDSFGRSTTTVGITAVGIRLCRPVLSGGAWYQQGSGRAGTEGIGGTLGRASARSVASCQSSRAGVKDGGIPDVGQVSFAGSALALHTLVTSFAEGGSCSRSRCFGHRGGVGWWRSAARSAAVAAGPRAARRQYFRPGRGCHAVASPRAERGRDRRHWISVDGRRLRVGHGGLRAQRLGAQSIGQGGTRLGLALPAGIAGRGGLELVWEA</sequence>
<reference evidence="1" key="1">
    <citation type="journal article" date="2005" name="PLoS Biol.">
        <title>The genomes of Oryza sativa: a history of duplications.</title>
        <authorList>
            <person name="Yu J."/>
            <person name="Wang J."/>
            <person name="Lin W."/>
            <person name="Li S."/>
            <person name="Li H."/>
            <person name="Zhou J."/>
            <person name="Ni P."/>
            <person name="Dong W."/>
            <person name="Hu S."/>
            <person name="Zeng C."/>
            <person name="Zhang J."/>
            <person name="Zhang Y."/>
            <person name="Li R."/>
            <person name="Xu Z."/>
            <person name="Li S."/>
            <person name="Li X."/>
            <person name="Zheng H."/>
            <person name="Cong L."/>
            <person name="Lin L."/>
            <person name="Yin J."/>
            <person name="Geng J."/>
            <person name="Li G."/>
            <person name="Shi J."/>
            <person name="Liu J."/>
            <person name="Lv H."/>
            <person name="Li J."/>
            <person name="Wang J."/>
            <person name="Deng Y."/>
            <person name="Ran L."/>
            <person name="Shi X."/>
            <person name="Wang X."/>
            <person name="Wu Q."/>
            <person name="Li C."/>
            <person name="Ren X."/>
            <person name="Wang J."/>
            <person name="Wang X."/>
            <person name="Li D."/>
            <person name="Liu D."/>
            <person name="Zhang X."/>
            <person name="Ji Z."/>
            <person name="Zhao W."/>
            <person name="Sun Y."/>
            <person name="Zhang Z."/>
            <person name="Bao J."/>
            <person name="Han Y."/>
            <person name="Dong L."/>
            <person name="Ji J."/>
            <person name="Chen P."/>
            <person name="Wu S."/>
            <person name="Liu J."/>
            <person name="Xiao Y."/>
            <person name="Bu D."/>
            <person name="Tan J."/>
            <person name="Yang L."/>
            <person name="Ye C."/>
            <person name="Zhang J."/>
            <person name="Xu J."/>
            <person name="Zhou Y."/>
            <person name="Yu Y."/>
            <person name="Zhang B."/>
            <person name="Zhuang S."/>
            <person name="Wei H."/>
            <person name="Liu B."/>
            <person name="Lei M."/>
            <person name="Yu H."/>
            <person name="Li Y."/>
            <person name="Xu H."/>
            <person name="Wei S."/>
            <person name="He X."/>
            <person name="Fang L."/>
            <person name="Zhang Z."/>
            <person name="Zhang Y."/>
            <person name="Huang X."/>
            <person name="Su Z."/>
            <person name="Tong W."/>
            <person name="Li J."/>
            <person name="Tong Z."/>
            <person name="Li S."/>
            <person name="Ye J."/>
            <person name="Wang L."/>
            <person name="Fang L."/>
            <person name="Lei T."/>
            <person name="Chen C."/>
            <person name="Chen H."/>
            <person name="Xu Z."/>
            <person name="Li H."/>
            <person name="Huang H."/>
            <person name="Zhang F."/>
            <person name="Xu H."/>
            <person name="Li N."/>
            <person name="Zhao C."/>
            <person name="Li S."/>
            <person name="Dong L."/>
            <person name="Huang Y."/>
            <person name="Li L."/>
            <person name="Xi Y."/>
            <person name="Qi Q."/>
            <person name="Li W."/>
            <person name="Zhang B."/>
            <person name="Hu W."/>
            <person name="Zhang Y."/>
            <person name="Tian X."/>
            <person name="Jiao Y."/>
            <person name="Liang X."/>
            <person name="Jin J."/>
            <person name="Gao L."/>
            <person name="Zheng W."/>
            <person name="Hao B."/>
            <person name="Liu S."/>
            <person name="Wang W."/>
            <person name="Yuan L."/>
            <person name="Cao M."/>
            <person name="McDermott J."/>
            <person name="Samudrala R."/>
            <person name="Wang J."/>
            <person name="Wong G.K."/>
            <person name="Yang H."/>
        </authorList>
    </citation>
    <scope>NUCLEOTIDE SEQUENCE [LARGE SCALE GENOMIC DNA]</scope>
</reference>
<organism evidence="1">
    <name type="scientific">Oryza sativa subsp. japonica</name>
    <name type="common">Rice</name>
    <dbReference type="NCBI Taxonomy" id="39947"/>
    <lineage>
        <taxon>Eukaryota</taxon>
        <taxon>Viridiplantae</taxon>
        <taxon>Streptophyta</taxon>
        <taxon>Embryophyta</taxon>
        <taxon>Tracheophyta</taxon>
        <taxon>Spermatophyta</taxon>
        <taxon>Magnoliopsida</taxon>
        <taxon>Liliopsida</taxon>
        <taxon>Poales</taxon>
        <taxon>Poaceae</taxon>
        <taxon>BOP clade</taxon>
        <taxon>Oryzoideae</taxon>
        <taxon>Oryzeae</taxon>
        <taxon>Oryzinae</taxon>
        <taxon>Oryza</taxon>
        <taxon>Oryza sativa</taxon>
    </lineage>
</organism>
<proteinExistence type="predicted"/>
<accession>A3BIS7</accession>
<name>A3BIS7_ORYSJ</name>
<gene>
    <name evidence="1" type="ORF">OsJ_23893</name>
</gene>
<reference evidence="1" key="2">
    <citation type="submission" date="2008-12" db="EMBL/GenBank/DDBJ databases">
        <title>Improved gene annotation of the rice (Oryza sativa) genomes.</title>
        <authorList>
            <person name="Wang J."/>
            <person name="Li R."/>
            <person name="Fan W."/>
            <person name="Huang Q."/>
            <person name="Zhang J."/>
            <person name="Zhou Y."/>
            <person name="Hu Y."/>
            <person name="Zi S."/>
            <person name="Li J."/>
            <person name="Ni P."/>
            <person name="Zheng H."/>
            <person name="Zhang Y."/>
            <person name="Zhao M."/>
            <person name="Hao Q."/>
            <person name="McDermott J."/>
            <person name="Samudrala R."/>
            <person name="Kristiansen K."/>
            <person name="Wong G.K.-S."/>
        </authorList>
    </citation>
    <scope>NUCLEOTIDE SEQUENCE</scope>
</reference>
<dbReference type="Proteomes" id="UP000007752">
    <property type="component" value="Chromosome 7"/>
</dbReference>
<dbReference type="EMBL" id="CM000144">
    <property type="protein sequence ID" value="EAZ39466.1"/>
    <property type="molecule type" value="Genomic_DNA"/>
</dbReference>
<evidence type="ECO:0000313" key="1">
    <source>
        <dbReference type="EMBL" id="EAZ39466.1"/>
    </source>
</evidence>